<evidence type="ECO:0000313" key="2">
    <source>
        <dbReference type="EMBL" id="GAA1522342.1"/>
    </source>
</evidence>
<proteinExistence type="predicted"/>
<keyword evidence="3" id="KW-1185">Reference proteome</keyword>
<feature type="signal peptide" evidence="1">
    <location>
        <begin position="1"/>
        <end position="24"/>
    </location>
</feature>
<evidence type="ECO:0000313" key="3">
    <source>
        <dbReference type="Proteomes" id="UP001500177"/>
    </source>
</evidence>
<sequence length="233" mass="25567">MKFLKRALVASVAALALAVGPAVSAEAAKSSFDVTKLSANSIVVSSDSCRNIVVNMSHKRSGSIDRWKVSSGISSKGKRVSRAYFYDDDESKRTLTDICPDMDGLGKYTIGPSDVWANTADLVGIVDDVDPTKGYFYVRGKTYVSLSSKRSGSTVTLTSSTKYYNPEWDEKRNYNPKVKFQVKSGSKWKTLKTVTAKKGKATYKVKSKSKKTYRVTFSQVSWATGATSKSVKR</sequence>
<dbReference type="Proteomes" id="UP001500177">
    <property type="component" value="Unassembled WGS sequence"/>
</dbReference>
<feature type="chain" id="PRO_5045115541" evidence="1">
    <location>
        <begin position="25"/>
        <end position="233"/>
    </location>
</feature>
<accession>A0ABN2AMD2</accession>
<evidence type="ECO:0000256" key="1">
    <source>
        <dbReference type="SAM" id="SignalP"/>
    </source>
</evidence>
<protein>
    <submittedName>
        <fullName evidence="2">Uncharacterized protein</fullName>
    </submittedName>
</protein>
<dbReference type="EMBL" id="BAAALX010000015">
    <property type="protein sequence ID" value="GAA1522342.1"/>
    <property type="molecule type" value="Genomic_DNA"/>
</dbReference>
<dbReference type="RefSeq" id="WP_173157672.1">
    <property type="nucleotide sequence ID" value="NZ_BAAALX010000015.1"/>
</dbReference>
<name>A0ABN2AMD2_9MICO</name>
<gene>
    <name evidence="2" type="ORF">GCM10009690_26980</name>
</gene>
<organism evidence="2 3">
    <name type="scientific">Brevibacterium permense</name>
    <dbReference type="NCBI Taxonomy" id="234834"/>
    <lineage>
        <taxon>Bacteria</taxon>
        <taxon>Bacillati</taxon>
        <taxon>Actinomycetota</taxon>
        <taxon>Actinomycetes</taxon>
        <taxon>Micrococcales</taxon>
        <taxon>Brevibacteriaceae</taxon>
        <taxon>Brevibacterium</taxon>
    </lineage>
</organism>
<reference evidence="2 3" key="1">
    <citation type="journal article" date="2019" name="Int. J. Syst. Evol. Microbiol.">
        <title>The Global Catalogue of Microorganisms (GCM) 10K type strain sequencing project: providing services to taxonomists for standard genome sequencing and annotation.</title>
        <authorList>
            <consortium name="The Broad Institute Genomics Platform"/>
            <consortium name="The Broad Institute Genome Sequencing Center for Infectious Disease"/>
            <person name="Wu L."/>
            <person name="Ma J."/>
        </authorList>
    </citation>
    <scope>NUCLEOTIDE SEQUENCE [LARGE SCALE GENOMIC DNA]</scope>
    <source>
        <strain evidence="2 3">JCM 13318</strain>
    </source>
</reference>
<keyword evidence="1" id="KW-0732">Signal</keyword>
<comment type="caution">
    <text evidence="2">The sequence shown here is derived from an EMBL/GenBank/DDBJ whole genome shotgun (WGS) entry which is preliminary data.</text>
</comment>